<comment type="caution">
    <text evidence="3">The sequence shown here is derived from an EMBL/GenBank/DDBJ whole genome shotgun (WGS) entry which is preliminary data.</text>
</comment>
<evidence type="ECO:0000313" key="3">
    <source>
        <dbReference type="EMBL" id="MBF7127288.1"/>
    </source>
</evidence>
<dbReference type="AlphaFoldDB" id="A0A379BQZ4"/>
<reference evidence="3" key="4">
    <citation type="submission" date="2020-11" db="EMBL/GenBank/DDBJ databases">
        <title>Antibiotic susceptibility profiles of Pediococcus pentosaceus from various origins and their implications for the safety assessment of strains with food-technology applications.</title>
        <authorList>
            <person name="Shani N."/>
            <person name="Oberhaensli S."/>
            <person name="Arias E."/>
        </authorList>
    </citation>
    <scope>NUCLEOTIDE SEQUENCE</scope>
    <source>
        <strain evidence="3">FAM 19164</strain>
        <strain evidence="2">FAM 24207</strain>
    </source>
</reference>
<accession>A0A379BQZ4</accession>
<dbReference type="Proteomes" id="UP001194632">
    <property type="component" value="Unassembled WGS sequence"/>
</dbReference>
<protein>
    <submittedName>
        <fullName evidence="3">Uncharacterized protein</fullName>
    </submittedName>
</protein>
<dbReference type="RefSeq" id="WP_055126067.1">
    <property type="nucleotide sequence ID" value="NZ_BEWQ01000006.1"/>
</dbReference>
<evidence type="ECO:0000313" key="4">
    <source>
        <dbReference type="Proteomes" id="UP000472573"/>
    </source>
</evidence>
<dbReference type="EMBL" id="JADOFV010000003">
    <property type="protein sequence ID" value="MBF7127288.1"/>
    <property type="molecule type" value="Genomic_DNA"/>
</dbReference>
<reference evidence="1" key="1">
    <citation type="submission" date="2019-10" db="EMBL/GenBank/DDBJ databases">
        <authorList>
            <person name="Irmler S."/>
            <person name="Berthoud H."/>
            <person name="Roetschi A."/>
            <person name="Arias E."/>
            <person name="Shani N."/>
            <person name="Wuethrich D."/>
            <person name="Bruggmann R."/>
        </authorList>
    </citation>
    <scope>NUCLEOTIDE SEQUENCE</scope>
    <source>
        <strain evidence="1">FAM13073</strain>
    </source>
</reference>
<dbReference type="EMBL" id="WENB01000003">
    <property type="protein sequence ID" value="KAF0413617.1"/>
    <property type="molecule type" value="Genomic_DNA"/>
</dbReference>
<reference evidence="4" key="3">
    <citation type="submission" date="2020-03" db="EMBL/GenBank/DDBJ databases">
        <title>SpeciesPrimer: A bioinformatics pipeline dedicated to the design of qPCR primers for the quantification of bacterial species.</title>
        <authorList>
            <person name="Dreier M."/>
            <person name="Berthoud H."/>
            <person name="Shani N."/>
            <person name="Wechsler D."/>
            <person name="Junier P."/>
        </authorList>
    </citation>
    <scope>NUCLEOTIDE SEQUENCE [LARGE SCALE GENOMIC DNA]</scope>
    <source>
        <strain evidence="4">FAM13073</strain>
    </source>
</reference>
<dbReference type="EMBL" id="JADOFP010000007">
    <property type="protein sequence ID" value="MBF7115533.1"/>
    <property type="molecule type" value="Genomic_DNA"/>
</dbReference>
<name>A0A379BQZ4_PEDPE</name>
<organism evidence="3 5">
    <name type="scientific">Pediococcus pentosaceus</name>
    <dbReference type="NCBI Taxonomy" id="1255"/>
    <lineage>
        <taxon>Bacteria</taxon>
        <taxon>Bacillati</taxon>
        <taxon>Bacillota</taxon>
        <taxon>Bacilli</taxon>
        <taxon>Lactobacillales</taxon>
        <taxon>Lactobacillaceae</taxon>
        <taxon>Pediococcus</taxon>
    </lineage>
</organism>
<proteinExistence type="predicted"/>
<evidence type="ECO:0000313" key="5">
    <source>
        <dbReference type="Proteomes" id="UP000743107"/>
    </source>
</evidence>
<reference evidence="1" key="2">
    <citation type="submission" date="2019-12" db="EMBL/GenBank/DDBJ databases">
        <title>SpeciesPrimer: A bioinformatics pipeline dedicated to the design of qPCR primers for the quantification of bacterial species.</title>
        <authorList>
            <person name="Dreier M."/>
            <person name="Berthoud H."/>
            <person name="Shani N."/>
            <person name="Wechsler D."/>
            <person name="Junier P."/>
        </authorList>
    </citation>
    <scope>NUCLEOTIDE SEQUENCE</scope>
    <source>
        <strain evidence="1">FAM13073</strain>
    </source>
</reference>
<gene>
    <name evidence="1" type="ORF">GBO79_06590</name>
    <name evidence="2" type="ORF">ITQ90_08630</name>
    <name evidence="3" type="ORF">ITQ97_05650</name>
</gene>
<dbReference type="Proteomes" id="UP000472573">
    <property type="component" value="Unassembled WGS sequence"/>
</dbReference>
<keyword evidence="4" id="KW-1185">Reference proteome</keyword>
<dbReference type="Proteomes" id="UP000743107">
    <property type="component" value="Unassembled WGS sequence"/>
</dbReference>
<evidence type="ECO:0000313" key="1">
    <source>
        <dbReference type="EMBL" id="KAF0413617.1"/>
    </source>
</evidence>
<evidence type="ECO:0000313" key="2">
    <source>
        <dbReference type="EMBL" id="MBF7115533.1"/>
    </source>
</evidence>
<sequence length="85" mass="10004">MADRVLIDPAKFAIEFAESISKKDVASSEILNEAKKYLLSYLTAFYLIEDFNKMENSNFNSENEKKFEDLSFNELIDRVKHLNRY</sequence>